<feature type="compositionally biased region" description="Polar residues" evidence="1">
    <location>
        <begin position="36"/>
        <end position="52"/>
    </location>
</feature>
<feature type="compositionally biased region" description="Low complexity" evidence="1">
    <location>
        <begin position="443"/>
        <end position="459"/>
    </location>
</feature>
<feature type="compositionally biased region" description="Basic and acidic residues" evidence="1">
    <location>
        <begin position="192"/>
        <end position="213"/>
    </location>
</feature>
<feature type="compositionally biased region" description="Polar residues" evidence="1">
    <location>
        <begin position="119"/>
        <end position="129"/>
    </location>
</feature>
<feature type="compositionally biased region" description="Polar residues" evidence="1">
    <location>
        <begin position="498"/>
        <end position="509"/>
    </location>
</feature>
<feature type="compositionally biased region" description="Polar residues" evidence="1">
    <location>
        <begin position="583"/>
        <end position="630"/>
    </location>
</feature>
<feature type="region of interest" description="Disordered" evidence="1">
    <location>
        <begin position="36"/>
        <end position="63"/>
    </location>
</feature>
<dbReference type="InParanoid" id="A0A2J6TFS7"/>
<organism evidence="2 3">
    <name type="scientific">Hyaloscypha bicolor E</name>
    <dbReference type="NCBI Taxonomy" id="1095630"/>
    <lineage>
        <taxon>Eukaryota</taxon>
        <taxon>Fungi</taxon>
        <taxon>Dikarya</taxon>
        <taxon>Ascomycota</taxon>
        <taxon>Pezizomycotina</taxon>
        <taxon>Leotiomycetes</taxon>
        <taxon>Helotiales</taxon>
        <taxon>Hyaloscyphaceae</taxon>
        <taxon>Hyaloscypha</taxon>
        <taxon>Hyaloscypha bicolor</taxon>
    </lineage>
</organism>
<feature type="compositionally biased region" description="Polar residues" evidence="1">
    <location>
        <begin position="643"/>
        <end position="660"/>
    </location>
</feature>
<feature type="compositionally biased region" description="Low complexity" evidence="1">
    <location>
        <begin position="684"/>
        <end position="695"/>
    </location>
</feature>
<dbReference type="STRING" id="1095630.A0A2J6TFS7"/>
<reference evidence="2 3" key="1">
    <citation type="submission" date="2016-04" db="EMBL/GenBank/DDBJ databases">
        <title>A degradative enzymes factory behind the ericoid mycorrhizal symbiosis.</title>
        <authorList>
            <consortium name="DOE Joint Genome Institute"/>
            <person name="Martino E."/>
            <person name="Morin E."/>
            <person name="Grelet G."/>
            <person name="Kuo A."/>
            <person name="Kohler A."/>
            <person name="Daghino S."/>
            <person name="Barry K."/>
            <person name="Choi C."/>
            <person name="Cichocki N."/>
            <person name="Clum A."/>
            <person name="Copeland A."/>
            <person name="Hainaut M."/>
            <person name="Haridas S."/>
            <person name="Labutti K."/>
            <person name="Lindquist E."/>
            <person name="Lipzen A."/>
            <person name="Khouja H.-R."/>
            <person name="Murat C."/>
            <person name="Ohm R."/>
            <person name="Olson A."/>
            <person name="Spatafora J."/>
            <person name="Veneault-Fourrey C."/>
            <person name="Henrissat B."/>
            <person name="Grigoriev I."/>
            <person name="Martin F."/>
            <person name="Perotto S."/>
        </authorList>
    </citation>
    <scope>NUCLEOTIDE SEQUENCE [LARGE SCALE GENOMIC DNA]</scope>
    <source>
        <strain evidence="2 3">E</strain>
    </source>
</reference>
<dbReference type="EMBL" id="KZ613785">
    <property type="protein sequence ID" value="PMD61863.1"/>
    <property type="molecule type" value="Genomic_DNA"/>
</dbReference>
<feature type="region of interest" description="Disordered" evidence="1">
    <location>
        <begin position="158"/>
        <end position="215"/>
    </location>
</feature>
<feature type="region of interest" description="Disordered" evidence="1">
    <location>
        <begin position="1"/>
        <end position="22"/>
    </location>
</feature>
<dbReference type="RefSeq" id="XP_024738767.1">
    <property type="nucleotide sequence ID" value="XM_024874436.1"/>
</dbReference>
<evidence type="ECO:0000313" key="2">
    <source>
        <dbReference type="EMBL" id="PMD61863.1"/>
    </source>
</evidence>
<keyword evidence="3" id="KW-1185">Reference proteome</keyword>
<gene>
    <name evidence="2" type="ORF">K444DRAFT_525311</name>
</gene>
<name>A0A2J6TFS7_9HELO</name>
<feature type="compositionally biased region" description="Polar residues" evidence="1">
    <location>
        <begin position="171"/>
        <end position="188"/>
    </location>
</feature>
<feature type="compositionally biased region" description="Low complexity" evidence="1">
    <location>
        <begin position="525"/>
        <end position="545"/>
    </location>
</feature>
<feature type="compositionally biased region" description="Polar residues" evidence="1">
    <location>
        <begin position="546"/>
        <end position="576"/>
    </location>
</feature>
<accession>A0A2J6TFS7</accession>
<dbReference type="OrthoDB" id="3946221at2759"/>
<feature type="region of interest" description="Disordered" evidence="1">
    <location>
        <begin position="679"/>
        <end position="710"/>
    </location>
</feature>
<dbReference type="Proteomes" id="UP000235371">
    <property type="component" value="Unassembled WGS sequence"/>
</dbReference>
<dbReference type="GeneID" id="36582516"/>
<feature type="non-terminal residue" evidence="2">
    <location>
        <position position="1"/>
    </location>
</feature>
<evidence type="ECO:0000313" key="3">
    <source>
        <dbReference type="Proteomes" id="UP000235371"/>
    </source>
</evidence>
<proteinExistence type="predicted"/>
<feature type="region of interest" description="Disordered" evidence="1">
    <location>
        <begin position="435"/>
        <end position="660"/>
    </location>
</feature>
<feature type="compositionally biased region" description="Low complexity" evidence="1">
    <location>
        <begin position="92"/>
        <end position="108"/>
    </location>
</feature>
<sequence>NASNDSSIVHSHMPSSPPSIVPRRYTYTAHLRQQRQLNPDVTQTPSIVFSSPSLPPPIRGARGQPALALAPEQSQRPTLSPTVRAGRALQHVVVPSSPRSRSQSLGSPFKSPAADRKSLSSALRQSRPSPLQERRAGPLPRLDLNCELAEVSSQRCLWKGSNPQEDPFSSHGLSQTRPPSPVEKQQYSLDLPDQHRYSDPRLSRIRSEADSPRSDAMSWQAEEEISLPEGTTSISNVAIPAASSRGCLRGSECSRNSAMTSEQRYAAEREAVRQQIVSADSSKVIVIDSDDDEVNDDHGHEDEDFDLLLETLNSSSPAVQPPQEPVKNALEKTRRSKIPSPWRKNSKRLVYSDELSRLDCPIAGRVAVVKGLAKDLVTEIASQPVTVRRIVTPIYSDETDPADLSGFQIPQKSNFKPRVRESNLDLSALLASPEKPLPKLTTSSWQPSFQQDSSSSQVSCTEKPREIPKSSEAGSGHVTRFTPIPQKSGFNPRARAELSSSPIKQTSFAPTIFGGPMKTSLARTLSSLPQPSSPVSRPLHSSSPSRTNSLSALHTPSNQLSPSMCSEESHSPSLISNEEKENQPTQNRTLKWTESLRLQSTTALVQTPLPTTSPTKSCLRSPLKTPSANYDSGKASPNKEVTFVSSSPIPNSPVTAPLSSTKWSKDHWRLLDSILQSWKPENQSPASSSDSSGEGSRSEQPRKRRNSTRVISKLLGKKVSSQGESMRFEQWHLEAVDEFRGCVPGWEEKVVAMRVFALIVGEERRALGLVGSSSQDDWRNETR</sequence>
<protein>
    <submittedName>
        <fullName evidence="2">Uncharacterized protein</fullName>
    </submittedName>
</protein>
<dbReference type="AlphaFoldDB" id="A0A2J6TFS7"/>
<evidence type="ECO:0000256" key="1">
    <source>
        <dbReference type="SAM" id="MobiDB-lite"/>
    </source>
</evidence>
<feature type="region of interest" description="Disordered" evidence="1">
    <location>
        <begin position="92"/>
        <end position="138"/>
    </location>
</feature>